<dbReference type="SUPFAM" id="SSF47095">
    <property type="entry name" value="HMG-box"/>
    <property type="match status" value="1"/>
</dbReference>
<evidence type="ECO:0000259" key="6">
    <source>
        <dbReference type="PROSITE" id="PS50118"/>
    </source>
</evidence>
<sequence>MKPPAEASSSRDKKKRKVNTNVKNEKSKEKDSDVPKRPAEAFFIFLEDFRKFYKEEIPENKRVANVAKAGGETWGLMSLEDKTPYFVEADKRKADYKKAVESYNKSVNDAEDEAKDEDSDKLTSEVESHQDEGDENEP</sequence>
<evidence type="ECO:0000313" key="7">
    <source>
        <dbReference type="EMBL" id="KAJ4982166.1"/>
    </source>
</evidence>
<feature type="DNA-binding region" description="HMG box" evidence="4">
    <location>
        <begin position="35"/>
        <end position="104"/>
    </location>
</feature>
<dbReference type="EMBL" id="JAMYWD010000001">
    <property type="protein sequence ID" value="KAJ4982166.1"/>
    <property type="molecule type" value="Genomic_DNA"/>
</dbReference>
<evidence type="ECO:0000256" key="2">
    <source>
        <dbReference type="ARBA" id="ARBA00023125"/>
    </source>
</evidence>
<dbReference type="InterPro" id="IPR036910">
    <property type="entry name" value="HMG_box_dom_sf"/>
</dbReference>
<dbReference type="GO" id="GO:0003677">
    <property type="term" value="F:DNA binding"/>
    <property type="evidence" value="ECO:0007669"/>
    <property type="project" value="UniProtKB-UniRule"/>
</dbReference>
<dbReference type="PANTHER" id="PTHR46261">
    <property type="entry name" value="HIGH MOBILITY GROUP B PROTEIN 4-RELATED"/>
    <property type="match status" value="1"/>
</dbReference>
<evidence type="ECO:0000313" key="8">
    <source>
        <dbReference type="Proteomes" id="UP001141806"/>
    </source>
</evidence>
<dbReference type="GO" id="GO:0005634">
    <property type="term" value="C:nucleus"/>
    <property type="evidence" value="ECO:0007669"/>
    <property type="project" value="UniProtKB-SubCell"/>
</dbReference>
<feature type="region of interest" description="Disordered" evidence="5">
    <location>
        <begin position="103"/>
        <end position="138"/>
    </location>
</feature>
<dbReference type="InterPro" id="IPR009071">
    <property type="entry name" value="HMG_box_dom"/>
</dbReference>
<accession>A0A9Q0L4L1</accession>
<name>A0A9Q0L4L1_9MAGN</name>
<evidence type="ECO:0000256" key="3">
    <source>
        <dbReference type="ARBA" id="ARBA00023242"/>
    </source>
</evidence>
<keyword evidence="2 4" id="KW-0238">DNA-binding</keyword>
<keyword evidence="8" id="KW-1185">Reference proteome</keyword>
<organism evidence="7 8">
    <name type="scientific">Protea cynaroides</name>
    <dbReference type="NCBI Taxonomy" id="273540"/>
    <lineage>
        <taxon>Eukaryota</taxon>
        <taxon>Viridiplantae</taxon>
        <taxon>Streptophyta</taxon>
        <taxon>Embryophyta</taxon>
        <taxon>Tracheophyta</taxon>
        <taxon>Spermatophyta</taxon>
        <taxon>Magnoliopsida</taxon>
        <taxon>Proteales</taxon>
        <taxon>Proteaceae</taxon>
        <taxon>Protea</taxon>
    </lineage>
</organism>
<comment type="caution">
    <text evidence="7">The sequence shown here is derived from an EMBL/GenBank/DDBJ whole genome shotgun (WGS) entry which is preliminary data.</text>
</comment>
<evidence type="ECO:0000256" key="4">
    <source>
        <dbReference type="PROSITE-ProRule" id="PRU00267"/>
    </source>
</evidence>
<dbReference type="AlphaFoldDB" id="A0A9Q0L4L1"/>
<proteinExistence type="predicted"/>
<reference evidence="7" key="1">
    <citation type="journal article" date="2023" name="Plant J.">
        <title>The genome of the king protea, Protea cynaroides.</title>
        <authorList>
            <person name="Chang J."/>
            <person name="Duong T.A."/>
            <person name="Schoeman C."/>
            <person name="Ma X."/>
            <person name="Roodt D."/>
            <person name="Barker N."/>
            <person name="Li Z."/>
            <person name="Van de Peer Y."/>
            <person name="Mizrachi E."/>
        </authorList>
    </citation>
    <scope>NUCLEOTIDE SEQUENCE</scope>
    <source>
        <tissue evidence="7">Young leaves</tissue>
    </source>
</reference>
<dbReference type="PANTHER" id="PTHR46261:SF18">
    <property type="entry name" value="DNA-BINDING PROTEIN MNB1B"/>
    <property type="match status" value="1"/>
</dbReference>
<dbReference type="Proteomes" id="UP001141806">
    <property type="component" value="Unassembled WGS sequence"/>
</dbReference>
<feature type="compositionally biased region" description="Basic and acidic residues" evidence="5">
    <location>
        <begin position="23"/>
        <end position="35"/>
    </location>
</feature>
<dbReference type="Gene3D" id="1.10.30.10">
    <property type="entry name" value="High mobility group box domain"/>
    <property type="match status" value="1"/>
</dbReference>
<dbReference type="Pfam" id="PF00505">
    <property type="entry name" value="HMG_box"/>
    <property type="match status" value="1"/>
</dbReference>
<keyword evidence="3 4" id="KW-0539">Nucleus</keyword>
<protein>
    <recommendedName>
        <fullName evidence="6">HMG box domain-containing protein</fullName>
    </recommendedName>
</protein>
<dbReference type="OrthoDB" id="1919336at2759"/>
<dbReference type="PROSITE" id="PS50118">
    <property type="entry name" value="HMG_BOX_2"/>
    <property type="match status" value="1"/>
</dbReference>
<feature type="region of interest" description="Disordered" evidence="5">
    <location>
        <begin position="1"/>
        <end position="35"/>
    </location>
</feature>
<feature type="compositionally biased region" description="Basic and acidic residues" evidence="5">
    <location>
        <begin position="118"/>
        <end position="131"/>
    </location>
</feature>
<dbReference type="InterPro" id="IPR031061">
    <property type="entry name" value="HMGB_plant"/>
</dbReference>
<feature type="domain" description="HMG box" evidence="6">
    <location>
        <begin position="35"/>
        <end position="104"/>
    </location>
</feature>
<evidence type="ECO:0000256" key="5">
    <source>
        <dbReference type="SAM" id="MobiDB-lite"/>
    </source>
</evidence>
<evidence type="ECO:0000256" key="1">
    <source>
        <dbReference type="ARBA" id="ARBA00004123"/>
    </source>
</evidence>
<gene>
    <name evidence="7" type="ORF">NE237_033003</name>
</gene>
<comment type="subcellular location">
    <subcellularLocation>
        <location evidence="1">Nucleus</location>
    </subcellularLocation>
</comment>
<dbReference type="SMART" id="SM00398">
    <property type="entry name" value="HMG"/>
    <property type="match status" value="1"/>
</dbReference>